<dbReference type="SMART" id="SM00115">
    <property type="entry name" value="CASc"/>
    <property type="match status" value="1"/>
</dbReference>
<evidence type="ECO:0000256" key="1">
    <source>
        <dbReference type="ARBA" id="ARBA00010134"/>
    </source>
</evidence>
<gene>
    <name evidence="6" type="ORF">ABEB36_013011</name>
</gene>
<sequence length="439" mass="49663">MTSEFLIPDKTQVPIGGSGKIPSRVKDRPRHHRDPIIHNTYKKELFPIRGDIEKYPARRARSESGTRSVAKLVNTLSTITPLDERFSSMADTTVSKYWKCLPPAAIQPAILFSYFSYATYDGSRKVLIINNTIFMDKGNNRYGSEKDSQDLTKTFEKIGFDVNHEKDLKAKEMIKKIKEFSENDFSLYNMSVIVLMSHGDNIDDASCTQIIGTDNVPISTHGIIELFTANCDASLNKRPKIFIFQCCRGGNILYKDAIPIHIPNKGHSDILIAYSTLPGFLSNRNSKTGTWYVQNLCKALQIHYKDLHLEEILQVVNNNLGKRHPIYTQTSTYENRDSCMSYRESPLKVLRILSRFTVTLTVTSQDLCELNQTPRVEVIKFYLIKRCSHGVTERVPSVTGGLNPMHLRNLLVVIVTNYKCKGDVGSTPLLEDKSCAILS</sequence>
<dbReference type="InterPro" id="IPR002138">
    <property type="entry name" value="Pept_C14_p10"/>
</dbReference>
<dbReference type="InterPro" id="IPR011600">
    <property type="entry name" value="Pept_C14_caspase"/>
</dbReference>
<feature type="region of interest" description="Disordered" evidence="3">
    <location>
        <begin position="1"/>
        <end position="32"/>
    </location>
</feature>
<name>A0ABD1E6T6_HYPHA</name>
<protein>
    <submittedName>
        <fullName evidence="6">Uncharacterized protein</fullName>
    </submittedName>
</protein>
<feature type="domain" description="Caspase family p20" evidence="5">
    <location>
        <begin position="127"/>
        <end position="251"/>
    </location>
</feature>
<comment type="caution">
    <text evidence="6">The sequence shown here is derived from an EMBL/GenBank/DDBJ whole genome shotgun (WGS) entry which is preliminary data.</text>
</comment>
<evidence type="ECO:0000256" key="2">
    <source>
        <dbReference type="RuleBase" id="RU003971"/>
    </source>
</evidence>
<keyword evidence="7" id="KW-1185">Reference proteome</keyword>
<feature type="domain" description="Caspase family p10" evidence="4">
    <location>
        <begin position="268"/>
        <end position="320"/>
    </location>
</feature>
<dbReference type="PANTHER" id="PTHR22576">
    <property type="entry name" value="MUCOSA ASSOCIATED LYMPHOID TISSUE LYMPHOMA TRANSLOCATION PROTEIN 1/PARACASPASE"/>
    <property type="match status" value="1"/>
</dbReference>
<comment type="similarity">
    <text evidence="1 2">Belongs to the peptidase C14A family.</text>
</comment>
<reference evidence="6 7" key="1">
    <citation type="submission" date="2024-05" db="EMBL/GenBank/DDBJ databases">
        <title>Genetic variation in Jamaican populations of the coffee berry borer (Hypothenemus hampei).</title>
        <authorList>
            <person name="Errbii M."/>
            <person name="Myrie A."/>
        </authorList>
    </citation>
    <scope>NUCLEOTIDE SEQUENCE [LARGE SCALE GENOMIC DNA]</scope>
    <source>
        <strain evidence="6">JA-Hopewell-2020-01-JO</strain>
        <tissue evidence="6">Whole body</tissue>
    </source>
</reference>
<organism evidence="6 7">
    <name type="scientific">Hypothenemus hampei</name>
    <name type="common">Coffee berry borer</name>
    <dbReference type="NCBI Taxonomy" id="57062"/>
    <lineage>
        <taxon>Eukaryota</taxon>
        <taxon>Metazoa</taxon>
        <taxon>Ecdysozoa</taxon>
        <taxon>Arthropoda</taxon>
        <taxon>Hexapoda</taxon>
        <taxon>Insecta</taxon>
        <taxon>Pterygota</taxon>
        <taxon>Neoptera</taxon>
        <taxon>Endopterygota</taxon>
        <taxon>Coleoptera</taxon>
        <taxon>Polyphaga</taxon>
        <taxon>Cucujiformia</taxon>
        <taxon>Curculionidae</taxon>
        <taxon>Scolytinae</taxon>
        <taxon>Hypothenemus</taxon>
    </lineage>
</organism>
<dbReference type="PROSITE" id="PS50208">
    <property type="entry name" value="CASPASE_P20"/>
    <property type="match status" value="1"/>
</dbReference>
<evidence type="ECO:0000256" key="3">
    <source>
        <dbReference type="SAM" id="MobiDB-lite"/>
    </source>
</evidence>
<evidence type="ECO:0000259" key="4">
    <source>
        <dbReference type="PROSITE" id="PS50207"/>
    </source>
</evidence>
<evidence type="ECO:0000259" key="5">
    <source>
        <dbReference type="PROSITE" id="PS50208"/>
    </source>
</evidence>
<dbReference type="InterPro" id="IPR015917">
    <property type="entry name" value="Pept_C14A"/>
</dbReference>
<dbReference type="SUPFAM" id="SSF52129">
    <property type="entry name" value="Caspase-like"/>
    <property type="match status" value="1"/>
</dbReference>
<dbReference type="PROSITE" id="PS50207">
    <property type="entry name" value="CASPASE_P10"/>
    <property type="match status" value="1"/>
</dbReference>
<dbReference type="PRINTS" id="PR00376">
    <property type="entry name" value="IL1BCENZYME"/>
</dbReference>
<dbReference type="InterPro" id="IPR052039">
    <property type="entry name" value="Caspase-related_regulators"/>
</dbReference>
<proteinExistence type="inferred from homology"/>
<dbReference type="Gene3D" id="3.40.50.1460">
    <property type="match status" value="1"/>
</dbReference>
<dbReference type="Pfam" id="PF00656">
    <property type="entry name" value="Peptidase_C14"/>
    <property type="match status" value="1"/>
</dbReference>
<accession>A0ABD1E6T6</accession>
<dbReference type="Proteomes" id="UP001566132">
    <property type="component" value="Unassembled WGS sequence"/>
</dbReference>
<dbReference type="EMBL" id="JBDJPC010000010">
    <property type="protein sequence ID" value="KAL1490295.1"/>
    <property type="molecule type" value="Genomic_DNA"/>
</dbReference>
<dbReference type="InterPro" id="IPR029030">
    <property type="entry name" value="Caspase-like_dom_sf"/>
</dbReference>
<evidence type="ECO:0000313" key="6">
    <source>
        <dbReference type="EMBL" id="KAL1490295.1"/>
    </source>
</evidence>
<dbReference type="InterPro" id="IPR001309">
    <property type="entry name" value="Pept_C14_p20"/>
</dbReference>
<dbReference type="AlphaFoldDB" id="A0ABD1E6T6"/>
<dbReference type="PANTHER" id="PTHR22576:SF41">
    <property type="entry name" value="CASPASE 14, APOPTOSIS-RELATED CYSTEINE PEPTIDASE"/>
    <property type="match status" value="1"/>
</dbReference>
<evidence type="ECO:0000313" key="7">
    <source>
        <dbReference type="Proteomes" id="UP001566132"/>
    </source>
</evidence>